<organism evidence="2 3">
    <name type="scientific">Methanobrevibacter gottschalkii</name>
    <dbReference type="NCBI Taxonomy" id="190974"/>
    <lineage>
        <taxon>Archaea</taxon>
        <taxon>Methanobacteriati</taxon>
        <taxon>Methanobacteriota</taxon>
        <taxon>Methanomada group</taxon>
        <taxon>Methanobacteria</taxon>
        <taxon>Methanobacteriales</taxon>
        <taxon>Methanobacteriaceae</taxon>
        <taxon>Methanobrevibacter</taxon>
    </lineage>
</organism>
<keyword evidence="1" id="KW-1133">Transmembrane helix</keyword>
<dbReference type="RefSeq" id="WP_069574601.1">
    <property type="nucleotide sequence ID" value="NZ_FOAK01000011.1"/>
</dbReference>
<dbReference type="OrthoDB" id="77742at2157"/>
<dbReference type="EMBL" id="FOAK01000011">
    <property type="protein sequence ID" value="SEL19035.1"/>
    <property type="molecule type" value="Genomic_DNA"/>
</dbReference>
<evidence type="ECO:0000313" key="2">
    <source>
        <dbReference type="EMBL" id="SEL19035.1"/>
    </source>
</evidence>
<evidence type="ECO:0008006" key="4">
    <source>
        <dbReference type="Google" id="ProtNLM"/>
    </source>
</evidence>
<gene>
    <name evidence="2" type="ORF">SAMN05216439_0145</name>
</gene>
<protein>
    <recommendedName>
        <fullName evidence="4">TM2 domain-containing protein</fullName>
    </recommendedName>
</protein>
<reference evidence="2 3" key="1">
    <citation type="submission" date="2016-10" db="EMBL/GenBank/DDBJ databases">
        <authorList>
            <person name="de Groot N.N."/>
        </authorList>
    </citation>
    <scope>NUCLEOTIDE SEQUENCE [LARGE SCALE GENOMIC DNA]</scope>
    <source>
        <strain evidence="2 3">DSM 11978</strain>
    </source>
</reference>
<sequence length="71" mass="7723">MVNPIIAAIISFFLPGIGQIIQGADVKKGIIMFVIAIILGWLLVNFLGSLGNIIYCIYALYAAYDAYKIEA</sequence>
<keyword evidence="1" id="KW-0472">Membrane</keyword>
<accession>A0A1H7N7T9</accession>
<evidence type="ECO:0000256" key="1">
    <source>
        <dbReference type="SAM" id="Phobius"/>
    </source>
</evidence>
<dbReference type="Proteomes" id="UP000199506">
    <property type="component" value="Unassembled WGS sequence"/>
</dbReference>
<dbReference type="AlphaFoldDB" id="A0A1H7N7T9"/>
<evidence type="ECO:0000313" key="3">
    <source>
        <dbReference type="Proteomes" id="UP000199506"/>
    </source>
</evidence>
<name>A0A1H7N7T9_9EURY</name>
<dbReference type="STRING" id="190974.SAMN05216439_0145"/>
<proteinExistence type="predicted"/>
<keyword evidence="1" id="KW-0812">Transmembrane</keyword>
<feature type="transmembrane region" description="Helical" evidence="1">
    <location>
        <begin position="33"/>
        <end position="61"/>
    </location>
</feature>